<sequence length="134" mass="15744">MQMNFLEDVKKYITFRTTSDLENFQNHILMCAAKCFAYSPKVYTARTQLTAIDDNYHNVLDLAHNNEGQKIYKRYYNIKSKNLSVYALKDVKACNYIPELQKTIVSRRLESGVGPPQRRSLRRMVPEALHFMFI</sequence>
<keyword evidence="2" id="KW-1185">Reference proteome</keyword>
<reference evidence="2" key="1">
    <citation type="submission" date="2024-04" db="EMBL/GenBank/DDBJ databases">
        <title>Salinicola lusitanus LLJ914,a marine bacterium isolated from the Okinawa Trough.</title>
        <authorList>
            <person name="Li J."/>
        </authorList>
    </citation>
    <scope>NUCLEOTIDE SEQUENCE [LARGE SCALE GENOMIC DNA]</scope>
</reference>
<evidence type="ECO:0000313" key="2">
    <source>
        <dbReference type="Proteomes" id="UP001460270"/>
    </source>
</evidence>
<proteinExistence type="predicted"/>
<dbReference type="AlphaFoldDB" id="A0AAW0PXC1"/>
<organism evidence="1 2">
    <name type="scientific">Mugilogobius chulae</name>
    <name type="common">yellowstripe goby</name>
    <dbReference type="NCBI Taxonomy" id="88201"/>
    <lineage>
        <taxon>Eukaryota</taxon>
        <taxon>Metazoa</taxon>
        <taxon>Chordata</taxon>
        <taxon>Craniata</taxon>
        <taxon>Vertebrata</taxon>
        <taxon>Euteleostomi</taxon>
        <taxon>Actinopterygii</taxon>
        <taxon>Neopterygii</taxon>
        <taxon>Teleostei</taxon>
        <taxon>Neoteleostei</taxon>
        <taxon>Acanthomorphata</taxon>
        <taxon>Gobiaria</taxon>
        <taxon>Gobiiformes</taxon>
        <taxon>Gobioidei</taxon>
        <taxon>Gobiidae</taxon>
        <taxon>Gobionellinae</taxon>
        <taxon>Mugilogobius</taxon>
    </lineage>
</organism>
<dbReference type="Proteomes" id="UP001460270">
    <property type="component" value="Unassembled WGS sequence"/>
</dbReference>
<dbReference type="EMBL" id="JBBPFD010000002">
    <property type="protein sequence ID" value="KAK7938326.1"/>
    <property type="molecule type" value="Genomic_DNA"/>
</dbReference>
<comment type="caution">
    <text evidence="1">The sequence shown here is derived from an EMBL/GenBank/DDBJ whole genome shotgun (WGS) entry which is preliminary data.</text>
</comment>
<accession>A0AAW0PXC1</accession>
<gene>
    <name evidence="1" type="ORF">WMY93_001652</name>
</gene>
<protein>
    <submittedName>
        <fullName evidence="1">Uncharacterized protein</fullName>
    </submittedName>
</protein>
<name>A0AAW0PXC1_9GOBI</name>
<evidence type="ECO:0000313" key="1">
    <source>
        <dbReference type="EMBL" id="KAK7938326.1"/>
    </source>
</evidence>